<dbReference type="RefSeq" id="WP_213638009.1">
    <property type="nucleotide sequence ID" value="NZ_JADPMV010000001.1"/>
</dbReference>
<dbReference type="InterPro" id="IPR052155">
    <property type="entry name" value="Biofilm_reg_signaling"/>
</dbReference>
<dbReference type="InterPro" id="IPR001789">
    <property type="entry name" value="Sig_transdc_resp-reg_receiver"/>
</dbReference>
<evidence type="ECO:0000313" key="10">
    <source>
        <dbReference type="Proteomes" id="UP001196601"/>
    </source>
</evidence>
<reference evidence="9 10" key="1">
    <citation type="journal article" date="2021" name="Syst. Appl. Microbiol.">
        <title>Pseudomonas lalucatii sp. nov. isolated from Vallgornera, a karstic cave in Mallorca, Western Mediterranean.</title>
        <authorList>
            <person name="Busquets A."/>
            <person name="Mulet M."/>
            <person name="Gomila M."/>
            <person name="Garcia-Valdes E."/>
        </authorList>
    </citation>
    <scope>NUCLEOTIDE SEQUENCE [LARGE SCALE GENOMIC DNA]</scope>
    <source>
        <strain evidence="9 10">R1b54</strain>
    </source>
</reference>
<dbReference type="PROSITE" id="PS50112">
    <property type="entry name" value="PAS"/>
    <property type="match status" value="1"/>
</dbReference>
<evidence type="ECO:0000259" key="7">
    <source>
        <dbReference type="PROSITE" id="PS50883"/>
    </source>
</evidence>
<dbReference type="SUPFAM" id="SSF55781">
    <property type="entry name" value="GAF domain-like"/>
    <property type="match status" value="1"/>
</dbReference>
<dbReference type="InterPro" id="IPR029016">
    <property type="entry name" value="GAF-like_dom_sf"/>
</dbReference>
<evidence type="ECO:0000259" key="6">
    <source>
        <dbReference type="PROSITE" id="PS50113"/>
    </source>
</evidence>
<dbReference type="SMART" id="SM00091">
    <property type="entry name" value="PAS"/>
    <property type="match status" value="2"/>
</dbReference>
<dbReference type="CDD" id="cd01948">
    <property type="entry name" value="EAL"/>
    <property type="match status" value="1"/>
</dbReference>
<dbReference type="Gene3D" id="3.40.50.2300">
    <property type="match status" value="2"/>
</dbReference>
<dbReference type="InterPro" id="IPR000700">
    <property type="entry name" value="PAS-assoc_C"/>
</dbReference>
<evidence type="ECO:0000256" key="2">
    <source>
        <dbReference type="ARBA" id="ARBA00022777"/>
    </source>
</evidence>
<evidence type="ECO:0000259" key="4">
    <source>
        <dbReference type="PROSITE" id="PS50110"/>
    </source>
</evidence>
<dbReference type="SUPFAM" id="SSF55073">
    <property type="entry name" value="Nucleotide cyclase"/>
    <property type="match status" value="1"/>
</dbReference>
<dbReference type="PANTHER" id="PTHR44757:SF2">
    <property type="entry name" value="BIOFILM ARCHITECTURE MAINTENANCE PROTEIN MBAA"/>
    <property type="match status" value="1"/>
</dbReference>
<feature type="domain" description="PAC" evidence="6">
    <location>
        <begin position="560"/>
        <end position="616"/>
    </location>
</feature>
<dbReference type="PROSITE" id="PS50110">
    <property type="entry name" value="RESPONSE_REGULATORY"/>
    <property type="match status" value="2"/>
</dbReference>
<dbReference type="InterPro" id="IPR000014">
    <property type="entry name" value="PAS"/>
</dbReference>
<dbReference type="Pfam" id="PF00072">
    <property type="entry name" value="Response_reg"/>
    <property type="match status" value="2"/>
</dbReference>
<feature type="domain" description="PAS" evidence="5">
    <location>
        <begin position="494"/>
        <end position="561"/>
    </location>
</feature>
<dbReference type="SUPFAM" id="SSF55785">
    <property type="entry name" value="PYP-like sensor domain (PAS domain)"/>
    <property type="match status" value="2"/>
</dbReference>
<feature type="modified residue" description="4-aspartylphosphate" evidence="3">
    <location>
        <position position="55"/>
    </location>
</feature>
<comment type="caution">
    <text evidence="3">Lacks conserved residue(s) required for the propagation of feature annotation.</text>
</comment>
<dbReference type="SMART" id="SM00086">
    <property type="entry name" value="PAC"/>
    <property type="match status" value="2"/>
</dbReference>
<dbReference type="Gene3D" id="3.20.20.450">
    <property type="entry name" value="EAL domain"/>
    <property type="match status" value="1"/>
</dbReference>
<dbReference type="PROSITE" id="PS50887">
    <property type="entry name" value="GGDEF"/>
    <property type="match status" value="1"/>
</dbReference>
<keyword evidence="1" id="KW-0808">Transferase</keyword>
<comment type="caution">
    <text evidence="9">The sequence shown here is derived from an EMBL/GenBank/DDBJ whole genome shotgun (WGS) entry which is preliminary data.</text>
</comment>
<dbReference type="CDD" id="cd17598">
    <property type="entry name" value="REC_hyHK"/>
    <property type="match status" value="1"/>
</dbReference>
<accession>A0ABS5PVU1</accession>
<feature type="domain" description="EAL" evidence="7">
    <location>
        <begin position="790"/>
        <end position="1042"/>
    </location>
</feature>
<dbReference type="PANTHER" id="PTHR44757">
    <property type="entry name" value="DIGUANYLATE CYCLASE DGCP"/>
    <property type="match status" value="1"/>
</dbReference>
<dbReference type="CDD" id="cd18773">
    <property type="entry name" value="PDC1_HK_sensor"/>
    <property type="match status" value="1"/>
</dbReference>
<dbReference type="PROSITE" id="PS50883">
    <property type="entry name" value="EAL"/>
    <property type="match status" value="1"/>
</dbReference>
<dbReference type="Pfam" id="PF13426">
    <property type="entry name" value="PAS_9"/>
    <property type="match status" value="1"/>
</dbReference>
<dbReference type="InterPro" id="IPR043128">
    <property type="entry name" value="Rev_trsase/Diguanyl_cyclase"/>
</dbReference>
<dbReference type="InterPro" id="IPR001633">
    <property type="entry name" value="EAL_dom"/>
</dbReference>
<feature type="domain" description="GGDEF" evidence="8">
    <location>
        <begin position="648"/>
        <end position="781"/>
    </location>
</feature>
<keyword evidence="3" id="KW-0597">Phosphoprotein</keyword>
<evidence type="ECO:0000313" key="9">
    <source>
        <dbReference type="EMBL" id="MBS7660640.1"/>
    </source>
</evidence>
<gene>
    <name evidence="9" type="ORF">I0D00_01565</name>
</gene>
<dbReference type="SUPFAM" id="SSF141868">
    <property type="entry name" value="EAL domain-like"/>
    <property type="match status" value="1"/>
</dbReference>
<dbReference type="NCBIfam" id="TIGR00229">
    <property type="entry name" value="sensory_box"/>
    <property type="match status" value="1"/>
</dbReference>
<dbReference type="Gene3D" id="3.30.450.20">
    <property type="entry name" value="PAS domain"/>
    <property type="match status" value="2"/>
</dbReference>
<keyword evidence="2" id="KW-0418">Kinase</keyword>
<name>A0ABS5PVU1_9PSED</name>
<dbReference type="SUPFAM" id="SSF52172">
    <property type="entry name" value="CheY-like"/>
    <property type="match status" value="2"/>
</dbReference>
<feature type="domain" description="Response regulatory" evidence="4">
    <location>
        <begin position="6"/>
        <end position="122"/>
    </location>
</feature>
<dbReference type="InterPro" id="IPR003018">
    <property type="entry name" value="GAF"/>
</dbReference>
<dbReference type="InterPro" id="IPR035919">
    <property type="entry name" value="EAL_sf"/>
</dbReference>
<feature type="domain" description="Response regulatory" evidence="4">
    <location>
        <begin position="1057"/>
        <end position="1172"/>
    </location>
</feature>
<evidence type="ECO:0000256" key="1">
    <source>
        <dbReference type="ARBA" id="ARBA00022679"/>
    </source>
</evidence>
<dbReference type="InterPro" id="IPR001610">
    <property type="entry name" value="PAC"/>
</dbReference>
<dbReference type="InterPro" id="IPR029787">
    <property type="entry name" value="Nucleotide_cyclase"/>
</dbReference>
<dbReference type="Gene3D" id="3.30.70.270">
    <property type="match status" value="1"/>
</dbReference>
<keyword evidence="10" id="KW-1185">Reference proteome</keyword>
<dbReference type="SMART" id="SM00052">
    <property type="entry name" value="EAL"/>
    <property type="match status" value="1"/>
</dbReference>
<dbReference type="InterPro" id="IPR011006">
    <property type="entry name" value="CheY-like_superfamily"/>
</dbReference>
<organism evidence="9 10">
    <name type="scientific">Pseudomonas lalucatii</name>
    <dbReference type="NCBI Taxonomy" id="1424203"/>
    <lineage>
        <taxon>Bacteria</taxon>
        <taxon>Pseudomonadati</taxon>
        <taxon>Pseudomonadota</taxon>
        <taxon>Gammaproteobacteria</taxon>
        <taxon>Pseudomonadales</taxon>
        <taxon>Pseudomonadaceae</taxon>
        <taxon>Pseudomonas</taxon>
    </lineage>
</organism>
<dbReference type="PROSITE" id="PS50113">
    <property type="entry name" value="PAC"/>
    <property type="match status" value="2"/>
</dbReference>
<dbReference type="SMART" id="SM00448">
    <property type="entry name" value="REC"/>
    <property type="match status" value="2"/>
</dbReference>
<sequence length="1193" mass="133339">MFTDAEILIVEDSPTQAAELQFLLEAAGCQVRVARNGVEALASLAERHPTIVISDIVMPEMDGYELCRRLKGEPGTAGIPVILVTRLADARDVVHGLACGADNFIVKPFDEKYLMSRIRYFLVNLELRTNERVQMGVEVVLEGERHFITAGRQQILDLLISTYEQGVRLNHELLAKHEELTRTNSLLNSLFQFTSGLTDARSEQHVIQTSLGRILEFPNAEGAWLLLADADGSGSATNLRVVAARGRHGDYSLERLTACSQDCPCRHAWLRDQLSVPSNMSACPALTQMKAQNHASIPLQLGGETIGMLNVVRSQGQIWAEDALNALASVGRQLAMALGRVRLFESLEQLVEQRTQALAQNEALLRKILDNLPVGVSVADSKGRLILSNPENGLIWAGPQPAELDDYDRYHGAWSERGEPLGAADWPLARAVRDGQVMRNEVIDIQAFDDSHKTTLNSAVPYLDEQGVVQGAIAVIQDISEQRQRDLEIRIRTRAIEASVNAIVITDNQREDQPIVYVNPAFERITGYPSEEVLGRNCRFLQGEKRDQPELDSIRRALHAEEEGRAVVRNYRKDGSAFWNELRLSPVVNDRGKVSHFVGILHDITEAKGYQEELEHQANHDSLTGLPNRNLLNDRILQAIAFASRNQSGFTLAFMDIDNFKVVNDSLGHNTGDQLLVQVADRLQACAREIDTVARLGGDEFVILLPDGGQLTKRIGGLERFKQSVAAPLTLDGQDVVVSCSMGFCCFPDDGKDIGTLLRHADTAMYQAKHQGRDRICAFTPQMNEQMQRRLQLDRDIRHALQHDEFQVVFQPQLDLNNGRLCGFEALVRWSHDGKTVMPDEFIPLAEETGLIVGIDFHVFDAVCRQLQSWKYLLLNGSIAVNFSAISFMAPEFVERIQTILQRHGVAPPLLKLEVTESMLMTNADEVLERMRRLSALGMRFSIDDFGTGYSSLGYLKRFPFSELKIDRSFVTDVHLDPDSASLVRSMISIGHNLGIKVIAEGVETAEQLGFLRTAGCDELQGYYYSPPLPPQACLQFLGENGELKLPALMAGEPACHLLLIDDEQGVLTTLQRELRLENYRILVAGDSGEALNLLATHSVDVVLTAMHLADIQGVELLRQIRRIYPEIIRMVLSDFSEVRHVLKAINEGVVYRFISKPWDADDLRSQLRDAFAQRQLVQDNQRLREQLMLQQH</sequence>
<dbReference type="Pfam" id="PF00990">
    <property type="entry name" value="GGDEF"/>
    <property type="match status" value="1"/>
</dbReference>
<dbReference type="Pfam" id="PF13185">
    <property type="entry name" value="GAF_2"/>
    <property type="match status" value="1"/>
</dbReference>
<dbReference type="Pfam" id="PF00563">
    <property type="entry name" value="EAL"/>
    <property type="match status" value="1"/>
</dbReference>
<dbReference type="Proteomes" id="UP001196601">
    <property type="component" value="Unassembled WGS sequence"/>
</dbReference>
<feature type="domain" description="PAC" evidence="6">
    <location>
        <begin position="438"/>
        <end position="491"/>
    </location>
</feature>
<dbReference type="NCBIfam" id="TIGR00254">
    <property type="entry name" value="GGDEF"/>
    <property type="match status" value="1"/>
</dbReference>
<dbReference type="CDD" id="cd17569">
    <property type="entry name" value="REC_HupR-like"/>
    <property type="match status" value="1"/>
</dbReference>
<dbReference type="InterPro" id="IPR000160">
    <property type="entry name" value="GGDEF_dom"/>
</dbReference>
<evidence type="ECO:0000259" key="8">
    <source>
        <dbReference type="PROSITE" id="PS50887"/>
    </source>
</evidence>
<proteinExistence type="predicted"/>
<protein>
    <submittedName>
        <fullName evidence="9">EAL domain-containing protein</fullName>
    </submittedName>
</protein>
<dbReference type="SMART" id="SM00267">
    <property type="entry name" value="GGDEF"/>
    <property type="match status" value="1"/>
</dbReference>
<evidence type="ECO:0000256" key="3">
    <source>
        <dbReference type="PROSITE-ProRule" id="PRU00169"/>
    </source>
</evidence>
<dbReference type="CDD" id="cd01949">
    <property type="entry name" value="GGDEF"/>
    <property type="match status" value="1"/>
</dbReference>
<dbReference type="EMBL" id="JADPMV010000001">
    <property type="protein sequence ID" value="MBS7660640.1"/>
    <property type="molecule type" value="Genomic_DNA"/>
</dbReference>
<dbReference type="InterPro" id="IPR035965">
    <property type="entry name" value="PAS-like_dom_sf"/>
</dbReference>
<evidence type="ECO:0000259" key="5">
    <source>
        <dbReference type="PROSITE" id="PS50112"/>
    </source>
</evidence>
<dbReference type="Gene3D" id="3.30.450.40">
    <property type="match status" value="1"/>
</dbReference>
<dbReference type="CDD" id="cd00130">
    <property type="entry name" value="PAS"/>
    <property type="match status" value="1"/>
</dbReference>